<accession>A0A1B8QBG3</accession>
<dbReference type="EMBL" id="LZNA01000056">
    <property type="protein sequence ID" value="OBX77088.1"/>
    <property type="molecule type" value="Genomic_DNA"/>
</dbReference>
<comment type="caution">
    <text evidence="12">The sequence shown here is derived from an EMBL/GenBank/DDBJ whole genome shotgun (WGS) entry which is preliminary data.</text>
</comment>
<dbReference type="AlphaFoldDB" id="A0A1B8QBG3"/>
<keyword evidence="6 10" id="KW-0812">Transmembrane</keyword>
<comment type="subcellular location">
    <subcellularLocation>
        <location evidence="1">Cell membrane</location>
        <topology evidence="1">Single-pass membrane protein</topology>
    </subcellularLocation>
    <subcellularLocation>
        <location evidence="10">Cell membrane</location>
        <topology evidence="10">Single-pass type II membrane protein</topology>
    </subcellularLocation>
</comment>
<evidence type="ECO:0000256" key="9">
    <source>
        <dbReference type="ARBA" id="ARBA00023306"/>
    </source>
</evidence>
<evidence type="ECO:0000256" key="5">
    <source>
        <dbReference type="ARBA" id="ARBA00022618"/>
    </source>
</evidence>
<gene>
    <name evidence="12" type="ORF">A9306_01190</name>
</gene>
<evidence type="ECO:0000256" key="8">
    <source>
        <dbReference type="ARBA" id="ARBA00023136"/>
    </source>
</evidence>
<keyword evidence="10" id="KW-0653">Protein transport</keyword>
<dbReference type="RefSeq" id="WP_067338120.1">
    <property type="nucleotide sequence ID" value="NZ_LZNA01000056.1"/>
</dbReference>
<dbReference type="Proteomes" id="UP000092616">
    <property type="component" value="Unassembled WGS sequence"/>
</dbReference>
<evidence type="ECO:0000256" key="3">
    <source>
        <dbReference type="ARBA" id="ARBA00022475"/>
    </source>
</evidence>
<keyword evidence="9" id="KW-0131">Cell cycle</keyword>
<keyword evidence="3" id="KW-1003">Cell membrane</keyword>
<dbReference type="NCBIfam" id="TIGR02801">
    <property type="entry name" value="tolR"/>
    <property type="match status" value="1"/>
</dbReference>
<dbReference type="GO" id="GO:0005886">
    <property type="term" value="C:plasma membrane"/>
    <property type="evidence" value="ECO:0007669"/>
    <property type="project" value="UniProtKB-SubCell"/>
</dbReference>
<keyword evidence="10" id="KW-0813">Transport</keyword>
<evidence type="ECO:0000256" key="1">
    <source>
        <dbReference type="ARBA" id="ARBA00004162"/>
    </source>
</evidence>
<dbReference type="Gene3D" id="3.30.420.270">
    <property type="match status" value="1"/>
</dbReference>
<evidence type="ECO:0000256" key="4">
    <source>
        <dbReference type="ARBA" id="ARBA00022519"/>
    </source>
</evidence>
<keyword evidence="4" id="KW-0997">Cell inner membrane</keyword>
<evidence type="ECO:0000313" key="13">
    <source>
        <dbReference type="Proteomes" id="UP000092616"/>
    </source>
</evidence>
<dbReference type="GO" id="GO:0051301">
    <property type="term" value="P:cell division"/>
    <property type="evidence" value="ECO:0007669"/>
    <property type="project" value="UniProtKB-KW"/>
</dbReference>
<dbReference type="PANTHER" id="PTHR30558:SF7">
    <property type="entry name" value="TOL-PAL SYSTEM PROTEIN TOLR"/>
    <property type="match status" value="1"/>
</dbReference>
<dbReference type="GO" id="GO:0015031">
    <property type="term" value="P:protein transport"/>
    <property type="evidence" value="ECO:0007669"/>
    <property type="project" value="UniProtKB-KW"/>
</dbReference>
<feature type="transmembrane region" description="Helical" evidence="11">
    <location>
        <begin position="20"/>
        <end position="41"/>
    </location>
</feature>
<dbReference type="InterPro" id="IPR003400">
    <property type="entry name" value="ExbD"/>
</dbReference>
<protein>
    <submittedName>
        <fullName evidence="12">Protein TolR</fullName>
    </submittedName>
</protein>
<comment type="similarity">
    <text evidence="2 10">Belongs to the ExbD/TolR family.</text>
</comment>
<dbReference type="GO" id="GO:0022857">
    <property type="term" value="F:transmembrane transporter activity"/>
    <property type="evidence" value="ECO:0007669"/>
    <property type="project" value="InterPro"/>
</dbReference>
<evidence type="ECO:0000256" key="11">
    <source>
        <dbReference type="SAM" id="Phobius"/>
    </source>
</evidence>
<sequence length="155" mass="16978">MNPSPYSRANARKINANMNVVPYIDVMLVLLVIFMVTAPMLTTGVDIDLPKAQTKALSQGSQLPVIVSMDAQGELFVSYQSTADKPVSRRELIATLQELQDLPEYQVDGKPQLNVMINADQHNPYGDIMQLMASLQQAGIQKVGLLTAPPKKQPS</sequence>
<name>A0A1B8QBG3_9GAMM</name>
<dbReference type="PANTHER" id="PTHR30558">
    <property type="entry name" value="EXBD MEMBRANE COMPONENT OF PMF-DRIVEN MACROMOLECULE IMPORT SYSTEM"/>
    <property type="match status" value="1"/>
</dbReference>
<evidence type="ECO:0000256" key="6">
    <source>
        <dbReference type="ARBA" id="ARBA00022692"/>
    </source>
</evidence>
<evidence type="ECO:0000256" key="10">
    <source>
        <dbReference type="RuleBase" id="RU003879"/>
    </source>
</evidence>
<proteinExistence type="inferred from homology"/>
<dbReference type="InterPro" id="IPR014168">
    <property type="entry name" value="Tol-Pal_TolR"/>
</dbReference>
<keyword evidence="13" id="KW-1185">Reference proteome</keyword>
<keyword evidence="8 11" id="KW-0472">Membrane</keyword>
<dbReference type="Pfam" id="PF02472">
    <property type="entry name" value="ExbD"/>
    <property type="match status" value="1"/>
</dbReference>
<evidence type="ECO:0000313" key="12">
    <source>
        <dbReference type="EMBL" id="OBX77088.1"/>
    </source>
</evidence>
<reference evidence="12 13" key="1">
    <citation type="submission" date="2016-06" db="EMBL/GenBank/DDBJ databases">
        <title>Draft genome of Moraxella atlantae CCUG 59586.</title>
        <authorList>
            <person name="Salva-Serra F."/>
            <person name="Engstrom-Jakobsson H."/>
            <person name="Thorell K."/>
            <person name="Gonzales-Siles L."/>
            <person name="Karlsson R."/>
            <person name="Boulund F."/>
            <person name="Engstrand L."/>
            <person name="Kristiansson E."/>
            <person name="Moore E."/>
        </authorList>
    </citation>
    <scope>NUCLEOTIDE SEQUENCE [LARGE SCALE GENOMIC DNA]</scope>
    <source>
        <strain evidence="12 13">CCUG 59586</strain>
    </source>
</reference>
<evidence type="ECO:0000256" key="2">
    <source>
        <dbReference type="ARBA" id="ARBA00005811"/>
    </source>
</evidence>
<evidence type="ECO:0000256" key="7">
    <source>
        <dbReference type="ARBA" id="ARBA00022989"/>
    </source>
</evidence>
<keyword evidence="5" id="KW-0132">Cell division</keyword>
<keyword evidence="7 11" id="KW-1133">Transmembrane helix</keyword>
<organism evidence="12 13">
    <name type="scientific">Faucicola atlantae</name>
    <dbReference type="NCBI Taxonomy" id="34059"/>
    <lineage>
        <taxon>Bacteria</taxon>
        <taxon>Pseudomonadati</taxon>
        <taxon>Pseudomonadota</taxon>
        <taxon>Gammaproteobacteria</taxon>
        <taxon>Moraxellales</taxon>
        <taxon>Moraxellaceae</taxon>
        <taxon>Faucicola</taxon>
    </lineage>
</organism>